<evidence type="ECO:0000256" key="1">
    <source>
        <dbReference type="ARBA" id="ARBA00004496"/>
    </source>
</evidence>
<organism evidence="15 16">
    <name type="scientific">Arenimonas terrae</name>
    <dbReference type="NCBI Taxonomy" id="2546226"/>
    <lineage>
        <taxon>Bacteria</taxon>
        <taxon>Pseudomonadati</taxon>
        <taxon>Pseudomonadota</taxon>
        <taxon>Gammaproteobacteria</taxon>
        <taxon>Lysobacterales</taxon>
        <taxon>Lysobacteraceae</taxon>
        <taxon>Arenimonas</taxon>
    </lineage>
</organism>
<keyword evidence="6" id="KW-0973">c-di-GMP</keyword>
<dbReference type="GO" id="GO:0003700">
    <property type="term" value="F:DNA-binding transcription factor activity"/>
    <property type="evidence" value="ECO:0007669"/>
    <property type="project" value="TreeGrafter"/>
</dbReference>
<evidence type="ECO:0000256" key="10">
    <source>
        <dbReference type="ARBA" id="ARBA00023159"/>
    </source>
</evidence>
<dbReference type="OrthoDB" id="8969464at2"/>
<dbReference type="InterPro" id="IPR014710">
    <property type="entry name" value="RmlC-like_jellyroll"/>
</dbReference>
<dbReference type="SMART" id="SM00419">
    <property type="entry name" value="HTH_CRP"/>
    <property type="match status" value="1"/>
</dbReference>
<dbReference type="Proteomes" id="UP000305760">
    <property type="component" value="Unassembled WGS sequence"/>
</dbReference>
<evidence type="ECO:0000256" key="3">
    <source>
        <dbReference type="ARBA" id="ARBA00020769"/>
    </source>
</evidence>
<comment type="subcellular location">
    <subcellularLocation>
        <location evidence="1">Cytoplasm</location>
    </subcellularLocation>
</comment>
<evidence type="ECO:0000313" key="16">
    <source>
        <dbReference type="Proteomes" id="UP000305760"/>
    </source>
</evidence>
<evidence type="ECO:0000256" key="9">
    <source>
        <dbReference type="ARBA" id="ARBA00023125"/>
    </source>
</evidence>
<dbReference type="InterPro" id="IPR036388">
    <property type="entry name" value="WH-like_DNA-bd_sf"/>
</dbReference>
<evidence type="ECO:0000256" key="12">
    <source>
        <dbReference type="ARBA" id="ARBA00031697"/>
    </source>
</evidence>
<dbReference type="InterPro" id="IPR036390">
    <property type="entry name" value="WH_DNA-bd_sf"/>
</dbReference>
<dbReference type="Gene3D" id="2.60.120.10">
    <property type="entry name" value="Jelly Rolls"/>
    <property type="match status" value="1"/>
</dbReference>
<dbReference type="Gene3D" id="1.10.10.10">
    <property type="entry name" value="Winged helix-like DNA-binding domain superfamily/Winged helix DNA-binding domain"/>
    <property type="match status" value="1"/>
</dbReference>
<evidence type="ECO:0000256" key="7">
    <source>
        <dbReference type="ARBA" id="ARBA00023015"/>
    </source>
</evidence>
<evidence type="ECO:0000256" key="2">
    <source>
        <dbReference type="ARBA" id="ARBA00011738"/>
    </source>
</evidence>
<dbReference type="PROSITE" id="PS51063">
    <property type="entry name" value="HTH_CRP_2"/>
    <property type="match status" value="1"/>
</dbReference>
<dbReference type="Pfam" id="PF13545">
    <property type="entry name" value="HTH_Crp_2"/>
    <property type="match status" value="1"/>
</dbReference>
<keyword evidence="11" id="KW-0804">Transcription</keyword>
<accession>A0A5C4RRD9</accession>
<dbReference type="InterPro" id="IPR000595">
    <property type="entry name" value="cNMP-bd_dom"/>
</dbReference>
<evidence type="ECO:0000256" key="8">
    <source>
        <dbReference type="ARBA" id="ARBA00023026"/>
    </source>
</evidence>
<dbReference type="GO" id="GO:0003677">
    <property type="term" value="F:DNA binding"/>
    <property type="evidence" value="ECO:0007669"/>
    <property type="project" value="UniProtKB-KW"/>
</dbReference>
<evidence type="ECO:0000256" key="6">
    <source>
        <dbReference type="ARBA" id="ARBA00022636"/>
    </source>
</evidence>
<dbReference type="AlphaFoldDB" id="A0A5C4RRD9"/>
<dbReference type="PROSITE" id="PS50042">
    <property type="entry name" value="CNMP_BINDING_3"/>
    <property type="match status" value="1"/>
</dbReference>
<keyword evidence="7" id="KW-0805">Transcription regulation</keyword>
<keyword evidence="8" id="KW-0843">Virulence</keyword>
<reference evidence="15 16" key="1">
    <citation type="submission" date="2019-03" db="EMBL/GenBank/DDBJ databases">
        <title>Arenimonas daejeonensis sp. nov., isolated from compost.</title>
        <authorList>
            <person name="Jeon C.O."/>
        </authorList>
    </citation>
    <scope>NUCLEOTIDE SEQUENCE [LARGE SCALE GENOMIC DNA]</scope>
    <source>
        <strain evidence="15 16">R29</strain>
    </source>
</reference>
<keyword evidence="16" id="KW-1185">Reference proteome</keyword>
<comment type="caution">
    <text evidence="15">The sequence shown here is derived from an EMBL/GenBank/DDBJ whole genome shotgun (WGS) entry which is preliminary data.</text>
</comment>
<keyword evidence="4" id="KW-0678">Repressor</keyword>
<name>A0A5C4RRD9_9GAMM</name>
<sequence length="231" mass="25533">MPSPLKNRLIADLPRRERDNLMPFAKRLPLAFGDTLCMAGEPHRRVYFPLSGFISLVVSVPGHPPMEMGLIGSEGALGASLALGVDQAPLQAVVQGIGQALSFAVRPFQRLLRESPALQASLRRYLYVTQRQLAQTAACTRFHAVEQRLARWLLMSDDRAGGESIHLTHQFLADMLGVRRSAVTIAAGGLQDRGLIHYRRGEIRVLDRTGLEAASCACYAEVRREYAEQFP</sequence>
<proteinExistence type="predicted"/>
<evidence type="ECO:0000259" key="13">
    <source>
        <dbReference type="PROSITE" id="PS50042"/>
    </source>
</evidence>
<dbReference type="GO" id="GO:0003824">
    <property type="term" value="F:catalytic activity"/>
    <property type="evidence" value="ECO:0007669"/>
    <property type="project" value="UniProtKB-KW"/>
</dbReference>
<evidence type="ECO:0000256" key="5">
    <source>
        <dbReference type="ARBA" id="ARBA00022533"/>
    </source>
</evidence>
<keyword evidence="5" id="KW-0021">Allosteric enzyme</keyword>
<dbReference type="PANTHER" id="PTHR24567:SF74">
    <property type="entry name" value="HTH-TYPE TRANSCRIPTIONAL REGULATOR ARCR"/>
    <property type="match status" value="1"/>
</dbReference>
<dbReference type="GO" id="GO:0005829">
    <property type="term" value="C:cytosol"/>
    <property type="evidence" value="ECO:0007669"/>
    <property type="project" value="TreeGrafter"/>
</dbReference>
<evidence type="ECO:0000256" key="4">
    <source>
        <dbReference type="ARBA" id="ARBA00022491"/>
    </source>
</evidence>
<protein>
    <recommendedName>
        <fullName evidence="3">CRP-like protein Clp</fullName>
    </recommendedName>
    <alternativeName>
        <fullName evidence="12">Catabolite activation-like protein</fullName>
    </alternativeName>
</protein>
<dbReference type="SUPFAM" id="SSF51206">
    <property type="entry name" value="cAMP-binding domain-like"/>
    <property type="match status" value="1"/>
</dbReference>
<keyword evidence="9" id="KW-0238">DNA-binding</keyword>
<evidence type="ECO:0000259" key="14">
    <source>
        <dbReference type="PROSITE" id="PS51063"/>
    </source>
</evidence>
<feature type="domain" description="Cyclic nucleotide-binding" evidence="13">
    <location>
        <begin position="9"/>
        <end position="94"/>
    </location>
</feature>
<dbReference type="InterPro" id="IPR012318">
    <property type="entry name" value="HTH_CRP"/>
</dbReference>
<evidence type="ECO:0000256" key="11">
    <source>
        <dbReference type="ARBA" id="ARBA00023163"/>
    </source>
</evidence>
<feature type="domain" description="HTH crp-type" evidence="14">
    <location>
        <begin position="143"/>
        <end position="209"/>
    </location>
</feature>
<dbReference type="InterPro" id="IPR050397">
    <property type="entry name" value="Env_Response_Regulators"/>
</dbReference>
<dbReference type="PANTHER" id="PTHR24567">
    <property type="entry name" value="CRP FAMILY TRANSCRIPTIONAL REGULATORY PROTEIN"/>
    <property type="match status" value="1"/>
</dbReference>
<comment type="subunit">
    <text evidence="2">Homodimer.</text>
</comment>
<dbReference type="EMBL" id="SMDR01000003">
    <property type="protein sequence ID" value="TNJ33391.1"/>
    <property type="molecule type" value="Genomic_DNA"/>
</dbReference>
<keyword evidence="10" id="KW-0010">Activator</keyword>
<evidence type="ECO:0000313" key="15">
    <source>
        <dbReference type="EMBL" id="TNJ33391.1"/>
    </source>
</evidence>
<dbReference type="SUPFAM" id="SSF46785">
    <property type="entry name" value="Winged helix' DNA-binding domain"/>
    <property type="match status" value="1"/>
</dbReference>
<dbReference type="InterPro" id="IPR018490">
    <property type="entry name" value="cNMP-bd_dom_sf"/>
</dbReference>
<dbReference type="CDD" id="cd00038">
    <property type="entry name" value="CAP_ED"/>
    <property type="match status" value="1"/>
</dbReference>
<gene>
    <name evidence="15" type="ORF">E1B00_13600</name>
</gene>